<evidence type="ECO:0000313" key="4">
    <source>
        <dbReference type="EMBL" id="CEA06361.1"/>
    </source>
</evidence>
<organism evidence="4">
    <name type="scientific">Pseudomonas saudimassiliensis</name>
    <dbReference type="NCBI Taxonomy" id="1461581"/>
    <lineage>
        <taxon>Bacteria</taxon>
        <taxon>Pseudomonadati</taxon>
        <taxon>Pseudomonadota</taxon>
        <taxon>Gammaproteobacteria</taxon>
        <taxon>Pseudomonadales</taxon>
        <taxon>Pseudomonadaceae</taxon>
        <taxon>Pseudomonas</taxon>
    </lineage>
</organism>
<dbReference type="GO" id="GO:0016740">
    <property type="term" value="F:transferase activity"/>
    <property type="evidence" value="ECO:0007669"/>
    <property type="project" value="UniProtKB-KW"/>
</dbReference>
<name>A0A078MNH1_9PSED</name>
<dbReference type="SUPFAM" id="SSF50630">
    <property type="entry name" value="Acid proteases"/>
    <property type="match status" value="1"/>
</dbReference>
<dbReference type="Gene3D" id="2.40.70.10">
    <property type="entry name" value="Acid Proteases"/>
    <property type="match status" value="1"/>
</dbReference>
<feature type="chain" id="PRO_5007378050" evidence="2">
    <location>
        <begin position="26"/>
        <end position="230"/>
    </location>
</feature>
<dbReference type="InterPro" id="IPR008503">
    <property type="entry name" value="Asp_endopeptidase"/>
</dbReference>
<protein>
    <submittedName>
        <fullName evidence="4">Ribosomal protein S6 glutaminyl transferase</fullName>
    </submittedName>
</protein>
<sequence length="230" mass="25650">MQLSIKSLSLAALLSAAVVSPGLMADGKEAIEPSENAVLTEDVAGKVVVGWVEKGLILPEEAVVKVKVDSGALTSSMHAVNMERFTRKGKRWVRYDVPVTDAETGNKVTLQFERPVYRQMTVRGAGGEDYRPVVKMRMCIGNRIFEEQFSLRDRSDMTYPVLLGRRTIEHIGLIDVSNTFMLPLECPDAASEEERDRQQQMKDDAELVDDSQMDVPSEPEEEDDEQESGE</sequence>
<proteinExistence type="predicted"/>
<dbReference type="Pfam" id="PF05618">
    <property type="entry name" value="Zn_protease"/>
    <property type="match status" value="1"/>
</dbReference>
<evidence type="ECO:0000256" key="2">
    <source>
        <dbReference type="SAM" id="SignalP"/>
    </source>
</evidence>
<feature type="compositionally biased region" description="Basic and acidic residues" evidence="1">
    <location>
        <begin position="192"/>
        <end position="205"/>
    </location>
</feature>
<dbReference type="PATRIC" id="fig|1461581.3.peg.2704"/>
<reference evidence="4" key="1">
    <citation type="submission" date="2014-07" db="EMBL/GenBank/DDBJ databases">
        <authorList>
            <person name="Urmite Genomes Urmite Genomes"/>
        </authorList>
    </citation>
    <scope>NUCLEOTIDE SEQUENCE</scope>
    <source>
        <strain evidence="4">12M76_air</strain>
    </source>
</reference>
<dbReference type="AlphaFoldDB" id="A0A078MNH1"/>
<keyword evidence="4" id="KW-0808">Transferase</keyword>
<feature type="signal peptide" evidence="2">
    <location>
        <begin position="1"/>
        <end position="25"/>
    </location>
</feature>
<dbReference type="EMBL" id="LM997413">
    <property type="protein sequence ID" value="CEA06361.1"/>
    <property type="molecule type" value="Genomic_DNA"/>
</dbReference>
<dbReference type="EMBL" id="LK391969">
    <property type="protein sequence ID" value="CEF27786.1"/>
    <property type="molecule type" value="Genomic_DNA"/>
</dbReference>
<gene>
    <name evidence="4" type="ORF">BN1049_02745</name>
</gene>
<feature type="compositionally biased region" description="Acidic residues" evidence="1">
    <location>
        <begin position="206"/>
        <end position="230"/>
    </location>
</feature>
<evidence type="ECO:0000256" key="1">
    <source>
        <dbReference type="SAM" id="MobiDB-lite"/>
    </source>
</evidence>
<dbReference type="PANTHER" id="PTHR38037">
    <property type="entry name" value="ZN_PROTEASE DOMAIN-CONTAINING PROTEIN"/>
    <property type="match status" value="1"/>
</dbReference>
<keyword evidence="2" id="KW-0732">Signal</keyword>
<dbReference type="PANTHER" id="PTHR38037:SF2">
    <property type="entry name" value="ATP-DEPENDENT ZINC PROTEASE DOMAIN-CONTAINING PROTEIN-RELATED"/>
    <property type="match status" value="1"/>
</dbReference>
<feature type="domain" description="Retropepsin-like aspartic endopeptidase" evidence="3">
    <location>
        <begin position="48"/>
        <end position="181"/>
    </location>
</feature>
<evidence type="ECO:0000259" key="3">
    <source>
        <dbReference type="Pfam" id="PF05618"/>
    </source>
</evidence>
<dbReference type="RefSeq" id="WP_076939761.1">
    <property type="nucleotide sequence ID" value="NZ_LK391969.1"/>
</dbReference>
<feature type="region of interest" description="Disordered" evidence="1">
    <location>
        <begin position="188"/>
        <end position="230"/>
    </location>
</feature>
<dbReference type="InterPro" id="IPR021109">
    <property type="entry name" value="Peptidase_aspartic_dom_sf"/>
</dbReference>
<accession>A0A078MNH1</accession>